<keyword evidence="1" id="KW-0812">Transmembrane</keyword>
<name>A0AAN9Q661_CANGL</name>
<organism evidence="2 3">
    <name type="scientific">Canavalia gladiata</name>
    <name type="common">Sword bean</name>
    <name type="synonym">Dolichos gladiatus</name>
    <dbReference type="NCBI Taxonomy" id="3824"/>
    <lineage>
        <taxon>Eukaryota</taxon>
        <taxon>Viridiplantae</taxon>
        <taxon>Streptophyta</taxon>
        <taxon>Embryophyta</taxon>
        <taxon>Tracheophyta</taxon>
        <taxon>Spermatophyta</taxon>
        <taxon>Magnoliopsida</taxon>
        <taxon>eudicotyledons</taxon>
        <taxon>Gunneridae</taxon>
        <taxon>Pentapetalae</taxon>
        <taxon>rosids</taxon>
        <taxon>fabids</taxon>
        <taxon>Fabales</taxon>
        <taxon>Fabaceae</taxon>
        <taxon>Papilionoideae</taxon>
        <taxon>50 kb inversion clade</taxon>
        <taxon>NPAAA clade</taxon>
        <taxon>indigoferoid/millettioid clade</taxon>
        <taxon>Phaseoleae</taxon>
        <taxon>Canavalia</taxon>
    </lineage>
</organism>
<keyword evidence="1" id="KW-1133">Transmembrane helix</keyword>
<keyword evidence="3" id="KW-1185">Reference proteome</keyword>
<proteinExistence type="predicted"/>
<reference evidence="2 3" key="1">
    <citation type="submission" date="2024-01" db="EMBL/GenBank/DDBJ databases">
        <title>The genomes of 5 underutilized Papilionoideae crops provide insights into root nodulation and disease resistanc.</title>
        <authorList>
            <person name="Jiang F."/>
        </authorList>
    </citation>
    <scope>NUCLEOTIDE SEQUENCE [LARGE SCALE GENOMIC DNA]</scope>
    <source>
        <strain evidence="2">LVBAO_FW01</strain>
        <tissue evidence="2">Leaves</tissue>
    </source>
</reference>
<sequence>MSLFTYGLLPTILLFVQRLIFLNVFIHTLWETNKDPNNFHKHRLTCCKIRRIRALSAAFATKVRLSFSIVEDSDQEFSDLLSGFLFSESSQASRSCIHGFSLGVPLSFSSLRLL</sequence>
<comment type="caution">
    <text evidence="2">The sequence shown here is derived from an EMBL/GenBank/DDBJ whole genome shotgun (WGS) entry which is preliminary data.</text>
</comment>
<evidence type="ECO:0000313" key="2">
    <source>
        <dbReference type="EMBL" id="KAK7323616.1"/>
    </source>
</evidence>
<dbReference type="Proteomes" id="UP001367508">
    <property type="component" value="Unassembled WGS sequence"/>
</dbReference>
<evidence type="ECO:0000313" key="3">
    <source>
        <dbReference type="Proteomes" id="UP001367508"/>
    </source>
</evidence>
<evidence type="ECO:0000256" key="1">
    <source>
        <dbReference type="SAM" id="Phobius"/>
    </source>
</evidence>
<keyword evidence="1" id="KW-0472">Membrane</keyword>
<accession>A0AAN9Q661</accession>
<protein>
    <submittedName>
        <fullName evidence="2">Uncharacterized protein</fullName>
    </submittedName>
</protein>
<dbReference type="EMBL" id="JAYMYQ010000006">
    <property type="protein sequence ID" value="KAK7323616.1"/>
    <property type="molecule type" value="Genomic_DNA"/>
</dbReference>
<feature type="transmembrane region" description="Helical" evidence="1">
    <location>
        <begin position="6"/>
        <end position="26"/>
    </location>
</feature>
<gene>
    <name evidence="2" type="ORF">VNO77_27097</name>
</gene>
<dbReference type="AlphaFoldDB" id="A0AAN9Q661"/>